<accession>A0A653D0B0</accession>
<dbReference type="SMART" id="SM00355">
    <property type="entry name" value="ZnF_C2H2"/>
    <property type="match status" value="4"/>
</dbReference>
<evidence type="ECO:0000256" key="3">
    <source>
        <dbReference type="ARBA" id="ARBA00022737"/>
    </source>
</evidence>
<dbReference type="GO" id="GO:0008270">
    <property type="term" value="F:zinc ion binding"/>
    <property type="evidence" value="ECO:0007669"/>
    <property type="project" value="UniProtKB-KW"/>
</dbReference>
<name>A0A653D0B0_CALMS</name>
<comment type="subcellular location">
    <subcellularLocation>
        <location evidence="1">Nucleus</location>
    </subcellularLocation>
</comment>
<evidence type="ECO:0000313" key="10">
    <source>
        <dbReference type="Proteomes" id="UP000410492"/>
    </source>
</evidence>
<evidence type="ECO:0000313" key="9">
    <source>
        <dbReference type="EMBL" id="VEN53607.1"/>
    </source>
</evidence>
<feature type="domain" description="C2H2-type" evidence="8">
    <location>
        <begin position="28"/>
        <end position="49"/>
    </location>
</feature>
<dbReference type="AlphaFoldDB" id="A0A653D0B0"/>
<evidence type="ECO:0000256" key="4">
    <source>
        <dbReference type="ARBA" id="ARBA00022771"/>
    </source>
</evidence>
<feature type="domain" description="C2H2-type" evidence="8">
    <location>
        <begin position="95"/>
        <end position="116"/>
    </location>
</feature>
<dbReference type="OrthoDB" id="3561125at2759"/>
<dbReference type="EMBL" id="CAACVG010009572">
    <property type="protein sequence ID" value="VEN53607.1"/>
    <property type="molecule type" value="Genomic_DNA"/>
</dbReference>
<sequence>FKTVKKADLARHISTHLETADRYKFSTCVHCNVSFKNKRSLDDHTVRKHPDSLGSISPKIYECKHCTFKTVRQHSLTCHMLKHPETADRYKLSKCVHCNATFKHKRTLDDHTVKKHPDSIGSISNKIYECTHCAFRTVKKTYLARHMLKHPETAYIIYV</sequence>
<evidence type="ECO:0000256" key="7">
    <source>
        <dbReference type="ARBA" id="ARBA00023242"/>
    </source>
</evidence>
<feature type="non-terminal residue" evidence="9">
    <location>
        <position position="1"/>
    </location>
</feature>
<keyword evidence="10" id="KW-1185">Reference proteome</keyword>
<dbReference type="GO" id="GO:0005634">
    <property type="term" value="C:nucleus"/>
    <property type="evidence" value="ECO:0007669"/>
    <property type="project" value="UniProtKB-SubCell"/>
</dbReference>
<dbReference type="Gene3D" id="3.30.160.60">
    <property type="entry name" value="Classic Zinc Finger"/>
    <property type="match status" value="2"/>
</dbReference>
<organism evidence="9 10">
    <name type="scientific">Callosobruchus maculatus</name>
    <name type="common">Southern cowpea weevil</name>
    <name type="synonym">Pulse bruchid</name>
    <dbReference type="NCBI Taxonomy" id="64391"/>
    <lineage>
        <taxon>Eukaryota</taxon>
        <taxon>Metazoa</taxon>
        <taxon>Ecdysozoa</taxon>
        <taxon>Arthropoda</taxon>
        <taxon>Hexapoda</taxon>
        <taxon>Insecta</taxon>
        <taxon>Pterygota</taxon>
        <taxon>Neoptera</taxon>
        <taxon>Endopterygota</taxon>
        <taxon>Coleoptera</taxon>
        <taxon>Polyphaga</taxon>
        <taxon>Cucujiformia</taxon>
        <taxon>Chrysomeloidea</taxon>
        <taxon>Chrysomelidae</taxon>
        <taxon>Bruchinae</taxon>
        <taxon>Bruchini</taxon>
        <taxon>Callosobruchus</taxon>
    </lineage>
</organism>
<keyword evidence="2" id="KW-0479">Metal-binding</keyword>
<keyword evidence="7" id="KW-0539">Nucleus</keyword>
<dbReference type="PROSITE" id="PS00028">
    <property type="entry name" value="ZINC_FINGER_C2H2_1"/>
    <property type="match status" value="2"/>
</dbReference>
<dbReference type="Proteomes" id="UP000410492">
    <property type="component" value="Unassembled WGS sequence"/>
</dbReference>
<dbReference type="PANTHER" id="PTHR24392">
    <property type="entry name" value="ZINC FINGER PROTEIN"/>
    <property type="match status" value="1"/>
</dbReference>
<keyword evidence="4" id="KW-0863">Zinc-finger</keyword>
<dbReference type="GO" id="GO:0003677">
    <property type="term" value="F:DNA binding"/>
    <property type="evidence" value="ECO:0007669"/>
    <property type="project" value="UniProtKB-KW"/>
</dbReference>
<evidence type="ECO:0000256" key="1">
    <source>
        <dbReference type="ARBA" id="ARBA00004123"/>
    </source>
</evidence>
<reference evidence="9 10" key="1">
    <citation type="submission" date="2019-01" db="EMBL/GenBank/DDBJ databases">
        <authorList>
            <person name="Sayadi A."/>
        </authorList>
    </citation>
    <scope>NUCLEOTIDE SEQUENCE [LARGE SCALE GENOMIC DNA]</scope>
</reference>
<evidence type="ECO:0000256" key="6">
    <source>
        <dbReference type="ARBA" id="ARBA00023125"/>
    </source>
</evidence>
<dbReference type="PANTHER" id="PTHR24392:SF56">
    <property type="entry name" value="ZINC FINGER PROTEIN 510"/>
    <property type="match status" value="1"/>
</dbReference>
<proteinExistence type="predicted"/>
<evidence type="ECO:0000259" key="8">
    <source>
        <dbReference type="PROSITE" id="PS00028"/>
    </source>
</evidence>
<evidence type="ECO:0000256" key="5">
    <source>
        <dbReference type="ARBA" id="ARBA00022833"/>
    </source>
</evidence>
<keyword evidence="3" id="KW-0677">Repeat</keyword>
<dbReference type="InterPro" id="IPR013087">
    <property type="entry name" value="Znf_C2H2_type"/>
</dbReference>
<keyword evidence="5" id="KW-0862">Zinc</keyword>
<protein>
    <recommendedName>
        <fullName evidence="8">C2H2-type domain-containing protein</fullName>
    </recommendedName>
</protein>
<gene>
    <name evidence="9" type="ORF">CALMAC_LOCUS13355</name>
</gene>
<evidence type="ECO:0000256" key="2">
    <source>
        <dbReference type="ARBA" id="ARBA00022723"/>
    </source>
</evidence>
<keyword evidence="6" id="KW-0238">DNA-binding</keyword>